<feature type="chain" id="PRO_5025410457" evidence="1">
    <location>
        <begin position="21"/>
        <end position="221"/>
    </location>
</feature>
<evidence type="ECO:0000313" key="2">
    <source>
        <dbReference type="EMBL" id="KAF2830732.1"/>
    </source>
</evidence>
<keyword evidence="1" id="KW-0732">Signal</keyword>
<name>A0A6A7ABV0_9PLEO</name>
<dbReference type="AlphaFoldDB" id="A0A6A7ABV0"/>
<proteinExistence type="predicted"/>
<dbReference type="OrthoDB" id="5350342at2759"/>
<feature type="signal peptide" evidence="1">
    <location>
        <begin position="1"/>
        <end position="20"/>
    </location>
</feature>
<dbReference type="Proteomes" id="UP000799424">
    <property type="component" value="Unassembled WGS sequence"/>
</dbReference>
<dbReference type="EMBL" id="MU006219">
    <property type="protein sequence ID" value="KAF2830732.1"/>
    <property type="molecule type" value="Genomic_DNA"/>
</dbReference>
<reference evidence="2" key="1">
    <citation type="journal article" date="2020" name="Stud. Mycol.">
        <title>101 Dothideomycetes genomes: a test case for predicting lifestyles and emergence of pathogens.</title>
        <authorList>
            <person name="Haridas S."/>
            <person name="Albert R."/>
            <person name="Binder M."/>
            <person name="Bloem J."/>
            <person name="Labutti K."/>
            <person name="Salamov A."/>
            <person name="Andreopoulos B."/>
            <person name="Baker S."/>
            <person name="Barry K."/>
            <person name="Bills G."/>
            <person name="Bluhm B."/>
            <person name="Cannon C."/>
            <person name="Castanera R."/>
            <person name="Culley D."/>
            <person name="Daum C."/>
            <person name="Ezra D."/>
            <person name="Gonzalez J."/>
            <person name="Henrissat B."/>
            <person name="Kuo A."/>
            <person name="Liang C."/>
            <person name="Lipzen A."/>
            <person name="Lutzoni F."/>
            <person name="Magnuson J."/>
            <person name="Mondo S."/>
            <person name="Nolan M."/>
            <person name="Ohm R."/>
            <person name="Pangilinan J."/>
            <person name="Park H.-J."/>
            <person name="Ramirez L."/>
            <person name="Alfaro M."/>
            <person name="Sun H."/>
            <person name="Tritt A."/>
            <person name="Yoshinaga Y."/>
            <person name="Zwiers L.-H."/>
            <person name="Turgeon B."/>
            <person name="Goodwin S."/>
            <person name="Spatafora J."/>
            <person name="Crous P."/>
            <person name="Grigoriev I."/>
        </authorList>
    </citation>
    <scope>NUCLEOTIDE SEQUENCE</scope>
    <source>
        <strain evidence="2">CBS 113818</strain>
    </source>
</reference>
<gene>
    <name evidence="2" type="ORF">CC86DRAFT_463982</name>
</gene>
<protein>
    <submittedName>
        <fullName evidence="2">Uncharacterized protein</fullName>
    </submittedName>
</protein>
<keyword evidence="3" id="KW-1185">Reference proteome</keyword>
<organism evidence="2 3">
    <name type="scientific">Ophiobolus disseminans</name>
    <dbReference type="NCBI Taxonomy" id="1469910"/>
    <lineage>
        <taxon>Eukaryota</taxon>
        <taxon>Fungi</taxon>
        <taxon>Dikarya</taxon>
        <taxon>Ascomycota</taxon>
        <taxon>Pezizomycotina</taxon>
        <taxon>Dothideomycetes</taxon>
        <taxon>Pleosporomycetidae</taxon>
        <taxon>Pleosporales</taxon>
        <taxon>Pleosporineae</taxon>
        <taxon>Phaeosphaeriaceae</taxon>
        <taxon>Ophiobolus</taxon>
    </lineage>
</organism>
<sequence length="221" mass="23333">MLLSASHLSLLLGASALANAFVIPGLQKRDVTAQLTVGSSRTPMSGLDGQKIVGDALRKLCSNTGCDSGTPETTQEYVAQFESYGDHKGCKWTVTASGNYDNTNERDYMINLLTASVSSTAEVKDITVSIEDNPLCTHQGQPSCQEKKIPISSAVNFQQVVLNLNGGANKGELSYHLSVECEKDGGFDCPKVISGNLKDALSAVPAVGPIFAQIFDISCAA</sequence>
<evidence type="ECO:0000313" key="3">
    <source>
        <dbReference type="Proteomes" id="UP000799424"/>
    </source>
</evidence>
<accession>A0A6A7ABV0</accession>
<evidence type="ECO:0000256" key="1">
    <source>
        <dbReference type="SAM" id="SignalP"/>
    </source>
</evidence>